<evidence type="ECO:0000313" key="2">
    <source>
        <dbReference type="Proteomes" id="UP000183129"/>
    </source>
</evidence>
<name>A0A1I2BJS5_9SPHI</name>
<protein>
    <submittedName>
        <fullName evidence="1">Uncharacterized protein</fullName>
    </submittedName>
</protein>
<sequence>MKMINILNKQYKSGFFSLLSGKTGISIFVAILKYPNYSIAHPLKFVFSSRVTFEVPTPPLWLNLLY</sequence>
<dbReference type="STRING" id="34086.SAMN04488084_1096"/>
<organism evidence="1 2">
    <name type="scientific">Pedobacter antarcticus</name>
    <dbReference type="NCBI Taxonomy" id="34086"/>
    <lineage>
        <taxon>Bacteria</taxon>
        <taxon>Pseudomonadati</taxon>
        <taxon>Bacteroidota</taxon>
        <taxon>Sphingobacteriia</taxon>
        <taxon>Sphingobacteriales</taxon>
        <taxon>Sphingobacteriaceae</taxon>
        <taxon>Pedobacter</taxon>
    </lineage>
</organism>
<dbReference type="RefSeq" id="WP_037438330.1">
    <property type="nucleotide sequence ID" value="NZ_FONS01000001.1"/>
</dbReference>
<reference evidence="1 2" key="1">
    <citation type="submission" date="2016-10" db="EMBL/GenBank/DDBJ databases">
        <authorList>
            <person name="de Groot N.N."/>
        </authorList>
    </citation>
    <scope>NUCLEOTIDE SEQUENCE [LARGE SCALE GENOMIC DNA]</scope>
    <source>
        <strain evidence="1 2">ATCC 51969</strain>
    </source>
</reference>
<proteinExistence type="predicted"/>
<dbReference type="Proteomes" id="UP000183129">
    <property type="component" value="Unassembled WGS sequence"/>
</dbReference>
<accession>A0A1I2BJS5</accession>
<gene>
    <name evidence="1" type="ORF">SAMN03003324_00909</name>
</gene>
<dbReference type="AlphaFoldDB" id="A0A1I2BJS5"/>
<dbReference type="EMBL" id="FONS01000001">
    <property type="protein sequence ID" value="SFE56442.1"/>
    <property type="molecule type" value="Genomic_DNA"/>
</dbReference>
<evidence type="ECO:0000313" key="1">
    <source>
        <dbReference type="EMBL" id="SFE56442.1"/>
    </source>
</evidence>